<dbReference type="EMBL" id="JAUZVY010000002">
    <property type="protein sequence ID" value="MDP4528626.1"/>
    <property type="molecule type" value="Genomic_DNA"/>
</dbReference>
<feature type="signal peptide" evidence="1">
    <location>
        <begin position="1"/>
        <end position="21"/>
    </location>
</feature>
<proteinExistence type="predicted"/>
<organism evidence="2 3">
    <name type="scientific">Alkalimonas delamerensis</name>
    <dbReference type="NCBI Taxonomy" id="265981"/>
    <lineage>
        <taxon>Bacteria</taxon>
        <taxon>Pseudomonadati</taxon>
        <taxon>Pseudomonadota</taxon>
        <taxon>Gammaproteobacteria</taxon>
        <taxon>Alkalimonas</taxon>
    </lineage>
</organism>
<dbReference type="Proteomes" id="UP001236258">
    <property type="component" value="Unassembled WGS sequence"/>
</dbReference>
<dbReference type="RefSeq" id="WP_305944750.1">
    <property type="nucleotide sequence ID" value="NZ_JAUZVY010000002.1"/>
</dbReference>
<gene>
    <name evidence="2" type="ORF">Q3O59_06225</name>
</gene>
<protein>
    <recommendedName>
        <fullName evidence="4">Adhesin</fullName>
    </recommendedName>
</protein>
<dbReference type="PROSITE" id="PS51257">
    <property type="entry name" value="PROKAR_LIPOPROTEIN"/>
    <property type="match status" value="1"/>
</dbReference>
<comment type="caution">
    <text evidence="2">The sequence shown here is derived from an EMBL/GenBank/DDBJ whole genome shotgun (WGS) entry which is preliminary data.</text>
</comment>
<feature type="chain" id="PRO_5046352359" description="Adhesin" evidence="1">
    <location>
        <begin position="22"/>
        <end position="207"/>
    </location>
</feature>
<evidence type="ECO:0000313" key="3">
    <source>
        <dbReference type="Proteomes" id="UP001236258"/>
    </source>
</evidence>
<sequence>MQSVRLLPLISLFGLLSCSSAANEKTIERTLDASALQQLVLEVGVGQVNLHSSDSDQLEITVKLRGERRWWFFSHKVGDVELQPEQRNGELRLSIPKDNTHQQWQLRIPAHLSVQTDLGVGQVYLHQWRNPLQVDVGVGQINGSLNSSQYQQIELAVGVGNVGLSNANGSMQSERHLVGGTLNWSGSGQAVLKANLGVGDISLSHQP</sequence>
<keyword evidence="1" id="KW-0732">Signal</keyword>
<reference evidence="2 3" key="1">
    <citation type="submission" date="2023-08" db="EMBL/GenBank/DDBJ databases">
        <authorList>
            <person name="Joshi A."/>
            <person name="Thite S."/>
        </authorList>
    </citation>
    <scope>NUCLEOTIDE SEQUENCE [LARGE SCALE GENOMIC DNA]</scope>
    <source>
        <strain evidence="2 3">1E1</strain>
    </source>
</reference>
<evidence type="ECO:0000256" key="1">
    <source>
        <dbReference type="SAM" id="SignalP"/>
    </source>
</evidence>
<evidence type="ECO:0008006" key="4">
    <source>
        <dbReference type="Google" id="ProtNLM"/>
    </source>
</evidence>
<name>A0ABT9GPP5_9GAMM</name>
<accession>A0ABT9GPP5</accession>
<evidence type="ECO:0000313" key="2">
    <source>
        <dbReference type="EMBL" id="MDP4528626.1"/>
    </source>
</evidence>
<keyword evidence="3" id="KW-1185">Reference proteome</keyword>